<evidence type="ECO:0000313" key="3">
    <source>
        <dbReference type="Proteomes" id="UP001500622"/>
    </source>
</evidence>
<accession>A0ABP8KVF5</accession>
<feature type="region of interest" description="Disordered" evidence="1">
    <location>
        <begin position="112"/>
        <end position="152"/>
    </location>
</feature>
<organism evidence="2 3">
    <name type="scientific">Georgenia halophila</name>
    <dbReference type="NCBI Taxonomy" id="620889"/>
    <lineage>
        <taxon>Bacteria</taxon>
        <taxon>Bacillati</taxon>
        <taxon>Actinomycetota</taxon>
        <taxon>Actinomycetes</taxon>
        <taxon>Micrococcales</taxon>
        <taxon>Bogoriellaceae</taxon>
        <taxon>Georgenia</taxon>
    </lineage>
</organism>
<gene>
    <name evidence="2" type="ORF">GCM10023169_03280</name>
</gene>
<comment type="caution">
    <text evidence="2">The sequence shown here is derived from an EMBL/GenBank/DDBJ whole genome shotgun (WGS) entry which is preliminary data.</text>
</comment>
<feature type="compositionally biased region" description="Polar residues" evidence="1">
    <location>
        <begin position="133"/>
        <end position="144"/>
    </location>
</feature>
<keyword evidence="3" id="KW-1185">Reference proteome</keyword>
<evidence type="ECO:0000313" key="2">
    <source>
        <dbReference type="EMBL" id="GAA4416204.1"/>
    </source>
</evidence>
<reference evidence="3" key="1">
    <citation type="journal article" date="2019" name="Int. J. Syst. Evol. Microbiol.">
        <title>The Global Catalogue of Microorganisms (GCM) 10K type strain sequencing project: providing services to taxonomists for standard genome sequencing and annotation.</title>
        <authorList>
            <consortium name="The Broad Institute Genomics Platform"/>
            <consortium name="The Broad Institute Genome Sequencing Center for Infectious Disease"/>
            <person name="Wu L."/>
            <person name="Ma J."/>
        </authorList>
    </citation>
    <scope>NUCLEOTIDE SEQUENCE [LARGE SCALE GENOMIC DNA]</scope>
    <source>
        <strain evidence="3">JCM 17810</strain>
    </source>
</reference>
<dbReference type="RefSeq" id="WP_345214750.1">
    <property type="nucleotide sequence ID" value="NZ_BAABGN010000001.1"/>
</dbReference>
<protein>
    <recommendedName>
        <fullName evidence="4">PIN domain-containing protein</fullName>
    </recommendedName>
</protein>
<dbReference type="Proteomes" id="UP001500622">
    <property type="component" value="Unassembled WGS sequence"/>
</dbReference>
<name>A0ABP8KVF5_9MICO</name>
<dbReference type="EMBL" id="BAABGN010000001">
    <property type="protein sequence ID" value="GAA4416204.1"/>
    <property type="molecule type" value="Genomic_DNA"/>
</dbReference>
<proteinExistence type="predicted"/>
<evidence type="ECO:0008006" key="4">
    <source>
        <dbReference type="Google" id="ProtNLM"/>
    </source>
</evidence>
<sequence length="152" mass="16428">MFTSCWTVDILAETIASIRKDDPHLSGGAVTVLHDRIVGSMTERIDDYTPTTDDPIADVFDRHVHAAALAGQVHIVMTQDNGFLKLPTATTDKLAYESARQMKSSSWLMTGSLSSFAPSRSRPGSTGGEKTQARTCRQDSNSVDAQRRAAGS</sequence>
<evidence type="ECO:0000256" key="1">
    <source>
        <dbReference type="SAM" id="MobiDB-lite"/>
    </source>
</evidence>